<dbReference type="Gene3D" id="3.40.50.300">
    <property type="entry name" value="P-loop containing nucleotide triphosphate hydrolases"/>
    <property type="match status" value="2"/>
</dbReference>
<comment type="caution">
    <text evidence="2">The sequence shown here is derived from an EMBL/GenBank/DDBJ whole genome shotgun (WGS) entry which is preliminary data.</text>
</comment>
<dbReference type="AlphaFoldDB" id="A0A1Q8V9Y1"/>
<accession>A0A1Q8V9Y1</accession>
<dbReference type="RefSeq" id="WP_075376593.1">
    <property type="nucleotide sequence ID" value="NZ_MSKJ01000010.1"/>
</dbReference>
<dbReference type="InterPro" id="IPR027417">
    <property type="entry name" value="P-loop_NTPase"/>
</dbReference>
<dbReference type="OrthoDB" id="9791620at2"/>
<keyword evidence="1" id="KW-0175">Coiled coil</keyword>
<proteinExistence type="predicted"/>
<evidence type="ECO:0000313" key="2">
    <source>
        <dbReference type="EMBL" id="OLO44922.1"/>
    </source>
</evidence>
<evidence type="ECO:0000256" key="1">
    <source>
        <dbReference type="SAM" id="Coils"/>
    </source>
</evidence>
<dbReference type="NCBIfam" id="NF045780">
    <property type="entry name" value="TrlF_fam_ATP"/>
    <property type="match status" value="1"/>
</dbReference>
<dbReference type="Proteomes" id="UP000186857">
    <property type="component" value="Unassembled WGS sequence"/>
</dbReference>
<sequence>MAANLDSHSVGTEWKIWDLHVHTPDSIRQEYGGNTEEVWEHFIDDLENVSPEIKVIGINDYWFLDGYKKVIEARRDGRLQNFEAIFPVVEMRLNQFGGSESNLSRVNLHVIFDPELEIETIQSQFLNALQAKMKLSFEGSQWKGVITKEALREMGQEIIDSVPEKIKNQYGSPLLEGFNNLTVPLEEVESALDSQYFRGRFILAMGKTEWADVKWNEQSIASKKSLISKVHLLFTAYEDVSRWGGDVESLRDKSMVNHRVIDCSDAHHFSDSTQSMRIGNCLTWLKTVPTLAGLSYALEEFDHRVYVGIEPPERERMRRNPEHFIDRIQISSESPDQDLFNYEIPLNSGFVAVVGNKGQGKSAMLDCIALAGNSSRYNEFAFLRPNRFLSPNNRTIASSYTTKIRWATGAERSVQLNAGHDPASPVSVEYLPQAFVERVCSVDPSHEDSEEFEHELRDILFTHIPDQDRAGETSFDTLLRRKTEASNNKLSKLREGLRKLIEEYVAISSFLSSNSQHDINTKIAVKEDELKRAEDELKMAEEMLASSISHEQKNEKLVSFSDELATLEQMHEDVSKKILEATQKRAEITRSLTSMDALIKQAQHLQSESASINQKAESFLGGDNVAIVEVIIQSSIYQTWVKQQNNLIESYASVHTNATNKLADIEKRQKEVSRELAKIDSVRERLRQQVIQHRERVNALKGDENDTSSYEGLRALHSKISDASNEINGVRGKILDSAKEIHTELQSQLTEVMSMYAPASSFISSSNALESTELKFNVELRVVSSWRDIKAGLDGRRNGQFIDWFDNLWDILEDTSWTQVSPYLAEVFPRLEHERGALDSEVRNPELALKRGVRLDDFLFSIFSLNWLDVRFGIIGEQGRPLSQLSPGERGLLLALFYLVIDRRSTPLLLDQPEENLDNATIASKLVPAIHEAAGRRQTIVVTHNANLAIVGDADQVIHCQMIDSKFRVSSGSIAELDIARFALDVLEGTKPAFDNRRHKYEAFPDLK</sequence>
<dbReference type="EMBL" id="MSKJ01000010">
    <property type="protein sequence ID" value="OLO44922.1"/>
    <property type="molecule type" value="Genomic_DNA"/>
</dbReference>
<gene>
    <name evidence="2" type="ORF">BKH29_05250</name>
</gene>
<organism evidence="2 3">
    <name type="scientific">Actinomyces oris</name>
    <dbReference type="NCBI Taxonomy" id="544580"/>
    <lineage>
        <taxon>Bacteria</taxon>
        <taxon>Bacillati</taxon>
        <taxon>Actinomycetota</taxon>
        <taxon>Actinomycetes</taxon>
        <taxon>Actinomycetales</taxon>
        <taxon>Actinomycetaceae</taxon>
        <taxon>Actinomyces</taxon>
    </lineage>
</organism>
<name>A0A1Q8V9Y1_9ACTO</name>
<dbReference type="SUPFAM" id="SSF52540">
    <property type="entry name" value="P-loop containing nucleoside triphosphate hydrolases"/>
    <property type="match status" value="1"/>
</dbReference>
<reference evidence="2 3" key="1">
    <citation type="submission" date="2016-12" db="EMBL/GenBank/DDBJ databases">
        <title>Genomic Comparison of strains in the 'Actinomyces naeslundii' Group.</title>
        <authorList>
            <person name="Mughal S.R."/>
            <person name="Do T."/>
            <person name="Gilbert S.C."/>
            <person name="Witherden E.A."/>
            <person name="Didelot X."/>
            <person name="Beighton D."/>
        </authorList>
    </citation>
    <scope>NUCLEOTIDE SEQUENCE [LARGE SCALE GENOMIC DNA]</scope>
    <source>
        <strain evidence="2 3">CCUG 33920</strain>
    </source>
</reference>
<evidence type="ECO:0000313" key="3">
    <source>
        <dbReference type="Proteomes" id="UP000186857"/>
    </source>
</evidence>
<protein>
    <submittedName>
        <fullName evidence="2">Chromosome segregation protein SMC</fullName>
    </submittedName>
</protein>
<dbReference type="InterPro" id="IPR054787">
    <property type="entry name" value="TrlF_ATPase"/>
</dbReference>
<feature type="coiled-coil region" evidence="1">
    <location>
        <begin position="483"/>
        <end position="615"/>
    </location>
</feature>
<feature type="coiled-coil region" evidence="1">
    <location>
        <begin position="655"/>
        <end position="703"/>
    </location>
</feature>